<proteinExistence type="predicted"/>
<dbReference type="OrthoDB" id="546434at2759"/>
<dbReference type="PROSITE" id="PS50009">
    <property type="entry name" value="RASGEF_CAT"/>
    <property type="match status" value="1"/>
</dbReference>
<evidence type="ECO:0000256" key="4">
    <source>
        <dbReference type="PROSITE-ProRule" id="PRU00168"/>
    </source>
</evidence>
<dbReference type="Gene3D" id="1.10.840.10">
    <property type="entry name" value="Ras guanine-nucleotide exchange factors catalytic domain"/>
    <property type="match status" value="1"/>
</dbReference>
<name>A0A642UX84_DIURU</name>
<dbReference type="GO" id="GO:0005886">
    <property type="term" value="C:plasma membrane"/>
    <property type="evidence" value="ECO:0007669"/>
    <property type="project" value="TreeGrafter"/>
</dbReference>
<evidence type="ECO:0000313" key="11">
    <source>
        <dbReference type="Proteomes" id="UP000449547"/>
    </source>
</evidence>
<dbReference type="EMBL" id="SWFT01000027">
    <property type="protein sequence ID" value="KAA8907166.1"/>
    <property type="molecule type" value="Genomic_DNA"/>
</dbReference>
<evidence type="ECO:0000259" key="8">
    <source>
        <dbReference type="PROSITE" id="PS50009"/>
    </source>
</evidence>
<feature type="domain" description="N-terminal Ras-GEF" evidence="9">
    <location>
        <begin position="943"/>
        <end position="1077"/>
    </location>
</feature>
<dbReference type="InterPro" id="IPR001895">
    <property type="entry name" value="RASGEF_cat_dom"/>
</dbReference>
<organism evidence="10 11">
    <name type="scientific">Diutina rugosa</name>
    <name type="common">Yeast</name>
    <name type="synonym">Candida rugosa</name>
    <dbReference type="NCBI Taxonomy" id="5481"/>
    <lineage>
        <taxon>Eukaryota</taxon>
        <taxon>Fungi</taxon>
        <taxon>Dikarya</taxon>
        <taxon>Ascomycota</taxon>
        <taxon>Saccharomycotina</taxon>
        <taxon>Pichiomycetes</taxon>
        <taxon>Debaryomycetaceae</taxon>
        <taxon>Diutina</taxon>
    </lineage>
</organism>
<keyword evidence="1 5" id="KW-0728">SH3 domain</keyword>
<dbReference type="RefSeq" id="XP_034014517.1">
    <property type="nucleotide sequence ID" value="XM_034159144.1"/>
</dbReference>
<evidence type="ECO:0000256" key="2">
    <source>
        <dbReference type="ARBA" id="ARBA00022618"/>
    </source>
</evidence>
<dbReference type="SUPFAM" id="SSF50044">
    <property type="entry name" value="SH3-domain"/>
    <property type="match status" value="1"/>
</dbReference>
<sequence>MSYPDEIPPDFVTPHDGTHPGDEPLRPLDTVIALYDFAATQPSHLPLRLGDTVYILAKAANGWWDGVVIGASGDLQRGWIPHNYVRSVNYVQPVLNKLKSNKELDSITAANTAANVLIPSFTSLLQKNLADYSERSTSQDTTRKNSVVSFASEDTQSSHETSQKQSQAPPPSGATTHNPSVATTITLGSDEQPSQVESPSVGDPAPEERSPSPVYVSETEAERLADDYVAEWGRGVTWIPRCTIGGDFSFFSPQLEVYCEVVPMTNFTASNLTIPAPIEAPSFESLKNSSKMVDADAEMPRQPSKLSTAPTFDSGGSVFKRDSNASSSISQGSQSLYHHFTQSFFYLDDLFYPQSGDLQQWDQVPPAMDQILEYTSIAVRDQNKPLFTTHMDRVQRIIALCILASRLTQDDFNGTRFEKSVRRRLKRLTASFSQLYINGLLYLSLTHYSGSLNEAGPVLQNDIRHLNKQSPSNQVSVSSSGIDSVGPPSSENSMASKSDAAYLAQFEKEVVELKHIIRGIVRIFNKVTEGKRVYRRHYDSSDTEAESDDDMTGADRSGRLPQVYPRFFTDEFNGGNWCNPFFMSQNPVLNVSGDDLKNRYHSKIVIDQQMYDQVVGISDKMRELSQSTLAFLTPERQQEFYNDTLKQERNTQILRLVYKYLFHASSLIDVIESLDFTVFCLVKKATPGESDDSHIPGYDGDNDDDGDDEIRKRPPSSRRQSRKEPEIDASEFQSNLAFDYPIVLEFFQLKQKFHDLIMSVIMGTQALTLEDPDVFKGLREEDQLIYDKDQMKDPQEKSAAVLAHILLEHANHHRDGAISTNPDVVLSEHLSDSMKFLNSIQKILQQLIEERETILNYATRVLHDDLNVQLLVIERNNTLMSEKSGPSHSNSSVAAVTSGVGGDITSNIAAAAMKKSARGSSNSSADAPWFLEGDEEFDLILDIKGNVKGGTKEALVAHLTHHDLFDSAFNAAFLLTFPTMLSLGELLALLINRFHMDAPDGLSFEEYNLWSTKKRNPMRLRVMNIMKLIVEKHWTDSYYNESVLRRWLVFAQSKPVQQFSIGKQLAVDLTKLLAGERVCFDRVPMILPGKAPNPITKGSIHVKRAKLTDIDYMELARQLTIREFAMYSRISKFACLAKVWGKKSGLSESYDEITAFIKASNQLTNFVAYSILRKSDPRKRVHIIRYWVQVAEKCRQYNNFSSMTAIISALYSSPIHRLKKTWKFLSGETSNHLHNMNKLMNSSRNFNEYRDVLKFIGSEPCVPFFGVYLSDLTFVYHGNPDNLMNRSRLINFAKRAKTCEILGGIDRFKTTGYNFQTVKEIQMFLDVWYEKCPTIAEQYQISLQLEPREGSLADENKSRKSKGHGIAPNFERMILRS</sequence>
<dbReference type="PROSITE" id="PS50002">
    <property type="entry name" value="SH3"/>
    <property type="match status" value="1"/>
</dbReference>
<dbReference type="PROSITE" id="PS00720">
    <property type="entry name" value="RASGEF"/>
    <property type="match status" value="1"/>
</dbReference>
<feature type="compositionally biased region" description="Polar residues" evidence="6">
    <location>
        <begin position="135"/>
        <end position="198"/>
    </location>
</feature>
<feature type="domain" description="SH3" evidence="7">
    <location>
        <begin position="26"/>
        <end position="90"/>
    </location>
</feature>
<evidence type="ECO:0000256" key="1">
    <source>
        <dbReference type="ARBA" id="ARBA00022443"/>
    </source>
</evidence>
<accession>A0A642UX84</accession>
<dbReference type="SMART" id="SM00229">
    <property type="entry name" value="RasGEFN"/>
    <property type="match status" value="1"/>
</dbReference>
<dbReference type="PANTHER" id="PTHR23113">
    <property type="entry name" value="GUANINE NUCLEOTIDE EXCHANGE FACTOR"/>
    <property type="match status" value="1"/>
</dbReference>
<dbReference type="InterPro" id="IPR036964">
    <property type="entry name" value="RASGEF_cat_dom_sf"/>
</dbReference>
<dbReference type="GO" id="GO:0051301">
    <property type="term" value="P:cell division"/>
    <property type="evidence" value="ECO:0007669"/>
    <property type="project" value="UniProtKB-KW"/>
</dbReference>
<dbReference type="PANTHER" id="PTHR23113:SF368">
    <property type="entry name" value="CELL DIVISION CONTROL PROTEIN 25"/>
    <property type="match status" value="1"/>
</dbReference>
<dbReference type="Gene3D" id="2.30.30.40">
    <property type="entry name" value="SH3 Domains"/>
    <property type="match status" value="1"/>
</dbReference>
<dbReference type="SUPFAM" id="SSF48366">
    <property type="entry name" value="Ras GEF"/>
    <property type="match status" value="1"/>
</dbReference>
<feature type="domain" description="Ras-GEF" evidence="8">
    <location>
        <begin position="1111"/>
        <end position="1348"/>
    </location>
</feature>
<dbReference type="InterPro" id="IPR023578">
    <property type="entry name" value="Ras_GEF_dom_sf"/>
</dbReference>
<dbReference type="InterPro" id="IPR001452">
    <property type="entry name" value="SH3_domain"/>
</dbReference>
<dbReference type="SMART" id="SM00326">
    <property type="entry name" value="SH3"/>
    <property type="match status" value="1"/>
</dbReference>
<feature type="region of interest" description="Disordered" evidence="6">
    <location>
        <begin position="538"/>
        <end position="557"/>
    </location>
</feature>
<dbReference type="CDD" id="cd06224">
    <property type="entry name" value="REM"/>
    <property type="match status" value="1"/>
</dbReference>
<evidence type="ECO:0000256" key="3">
    <source>
        <dbReference type="ARBA" id="ARBA00022658"/>
    </source>
</evidence>
<feature type="compositionally biased region" description="Acidic residues" evidence="6">
    <location>
        <begin position="541"/>
        <end position="552"/>
    </location>
</feature>
<dbReference type="PROSITE" id="PS50212">
    <property type="entry name" value="RASGEF_NTER"/>
    <property type="match status" value="1"/>
</dbReference>
<keyword evidence="2" id="KW-0131">Cell cycle</keyword>
<dbReference type="GO" id="GO:0007265">
    <property type="term" value="P:Ras protein signal transduction"/>
    <property type="evidence" value="ECO:0007669"/>
    <property type="project" value="TreeGrafter"/>
</dbReference>
<dbReference type="Pfam" id="PF00018">
    <property type="entry name" value="SH3_1"/>
    <property type="match status" value="1"/>
</dbReference>
<dbReference type="InterPro" id="IPR000651">
    <property type="entry name" value="Ras-like_Gua-exchang_fac_N"/>
</dbReference>
<reference evidence="10 11" key="1">
    <citation type="submission" date="2019-07" db="EMBL/GenBank/DDBJ databases">
        <title>Genome assembly of two rare yeast pathogens: Diutina rugosa and Trichomonascus ciferrii.</title>
        <authorList>
            <person name="Mixao V."/>
            <person name="Saus E."/>
            <person name="Hansen A."/>
            <person name="Lass-Flor C."/>
            <person name="Gabaldon T."/>
        </authorList>
    </citation>
    <scope>NUCLEOTIDE SEQUENCE [LARGE SCALE GENOMIC DNA]</scope>
    <source>
        <strain evidence="10 11">CBS 613</strain>
    </source>
</reference>
<dbReference type="CDD" id="cd00155">
    <property type="entry name" value="RasGEF"/>
    <property type="match status" value="1"/>
</dbReference>
<dbReference type="VEuPathDB" id="FungiDB:DIURU_000850"/>
<dbReference type="CDD" id="cd11883">
    <property type="entry name" value="SH3_Sdc25"/>
    <property type="match status" value="1"/>
</dbReference>
<keyword evidence="11" id="KW-1185">Reference proteome</keyword>
<protein>
    <recommendedName>
        <fullName evidence="12">Cell division control protein 25</fullName>
    </recommendedName>
</protein>
<dbReference type="Gene3D" id="1.20.870.10">
    <property type="entry name" value="Son of sevenless (SoS) protein Chain: S domain 1"/>
    <property type="match status" value="1"/>
</dbReference>
<evidence type="ECO:0000259" key="7">
    <source>
        <dbReference type="PROSITE" id="PS50002"/>
    </source>
</evidence>
<evidence type="ECO:0008006" key="12">
    <source>
        <dbReference type="Google" id="ProtNLM"/>
    </source>
</evidence>
<keyword evidence="3 4" id="KW-0344">Guanine-nucleotide releasing factor</keyword>
<dbReference type="SMART" id="SM00147">
    <property type="entry name" value="RasGEF"/>
    <property type="match status" value="1"/>
</dbReference>
<evidence type="ECO:0000256" key="6">
    <source>
        <dbReference type="SAM" id="MobiDB-lite"/>
    </source>
</evidence>
<feature type="region of interest" description="Disordered" evidence="6">
    <location>
        <begin position="689"/>
        <end position="728"/>
    </location>
</feature>
<dbReference type="GO" id="GO:0005085">
    <property type="term" value="F:guanyl-nucleotide exchange factor activity"/>
    <property type="evidence" value="ECO:0007669"/>
    <property type="project" value="UniProtKB-KW"/>
</dbReference>
<dbReference type="GeneID" id="54779503"/>
<comment type="caution">
    <text evidence="10">The sequence shown here is derived from an EMBL/GenBank/DDBJ whole genome shotgun (WGS) entry which is preliminary data.</text>
</comment>
<dbReference type="InterPro" id="IPR036028">
    <property type="entry name" value="SH3-like_dom_sf"/>
</dbReference>
<evidence type="ECO:0000313" key="10">
    <source>
        <dbReference type="EMBL" id="KAA8907166.1"/>
    </source>
</evidence>
<evidence type="ECO:0000259" key="9">
    <source>
        <dbReference type="PROSITE" id="PS50212"/>
    </source>
</evidence>
<feature type="region of interest" description="Disordered" evidence="6">
    <location>
        <begin position="469"/>
        <end position="494"/>
    </location>
</feature>
<feature type="region of interest" description="Disordered" evidence="6">
    <location>
        <begin position="133"/>
        <end position="216"/>
    </location>
</feature>
<dbReference type="InterPro" id="IPR008937">
    <property type="entry name" value="Ras-like_GEF"/>
</dbReference>
<feature type="compositionally biased region" description="Low complexity" evidence="6">
    <location>
        <begin position="470"/>
        <end position="490"/>
    </location>
</feature>
<dbReference type="Proteomes" id="UP000449547">
    <property type="component" value="Unassembled WGS sequence"/>
</dbReference>
<evidence type="ECO:0000256" key="5">
    <source>
        <dbReference type="PROSITE-ProRule" id="PRU00192"/>
    </source>
</evidence>
<feature type="region of interest" description="Disordered" evidence="6">
    <location>
        <begin position="1"/>
        <end position="23"/>
    </location>
</feature>
<dbReference type="OMA" id="SEHEYSL"/>
<dbReference type="Pfam" id="PF00618">
    <property type="entry name" value="RasGEF_N"/>
    <property type="match status" value="1"/>
</dbReference>
<dbReference type="InterPro" id="IPR019804">
    <property type="entry name" value="Ras_G-nucl-exch_fac_CS"/>
</dbReference>
<gene>
    <name evidence="10" type="ORF">DIURU_000850</name>
</gene>
<keyword evidence="2" id="KW-0132">Cell division</keyword>
<dbReference type="Pfam" id="PF00617">
    <property type="entry name" value="RasGEF"/>
    <property type="match status" value="1"/>
</dbReference>